<proteinExistence type="predicted"/>
<evidence type="ECO:0000256" key="1">
    <source>
        <dbReference type="SAM" id="MobiDB-lite"/>
    </source>
</evidence>
<gene>
    <name evidence="3" type="ORF">PF006_g10998</name>
    <name evidence="2" type="ORF">PF009_g8492</name>
</gene>
<evidence type="ECO:0000313" key="2">
    <source>
        <dbReference type="EMBL" id="KAE8941727.1"/>
    </source>
</evidence>
<dbReference type="AlphaFoldDB" id="A0A6A3U054"/>
<evidence type="ECO:0000313" key="3">
    <source>
        <dbReference type="EMBL" id="KAE9144020.1"/>
    </source>
</evidence>
<feature type="compositionally biased region" description="Polar residues" evidence="1">
    <location>
        <begin position="205"/>
        <end position="226"/>
    </location>
</feature>
<organism evidence="3 5">
    <name type="scientific">Phytophthora fragariae</name>
    <dbReference type="NCBI Taxonomy" id="53985"/>
    <lineage>
        <taxon>Eukaryota</taxon>
        <taxon>Sar</taxon>
        <taxon>Stramenopiles</taxon>
        <taxon>Oomycota</taxon>
        <taxon>Peronosporomycetes</taxon>
        <taxon>Peronosporales</taxon>
        <taxon>Peronosporaceae</taxon>
        <taxon>Phytophthora</taxon>
    </lineage>
</organism>
<dbReference type="EMBL" id="QXGA01000573">
    <property type="protein sequence ID" value="KAE9144020.1"/>
    <property type="molecule type" value="Genomic_DNA"/>
</dbReference>
<dbReference type="Proteomes" id="UP000440732">
    <property type="component" value="Unassembled WGS sequence"/>
</dbReference>
<comment type="caution">
    <text evidence="3">The sequence shown here is derived from an EMBL/GenBank/DDBJ whole genome shotgun (WGS) entry which is preliminary data.</text>
</comment>
<reference evidence="4 5" key="1">
    <citation type="submission" date="2018-08" db="EMBL/GenBank/DDBJ databases">
        <title>Genomic investigation of the strawberry pathogen Phytophthora fragariae indicates pathogenicity is determined by transcriptional variation in three key races.</title>
        <authorList>
            <person name="Adams T.M."/>
            <person name="Armitage A.D."/>
            <person name="Sobczyk M.K."/>
            <person name="Bates H.J."/>
            <person name="Dunwell J.M."/>
            <person name="Nellist C.F."/>
            <person name="Harrison R.J."/>
        </authorList>
    </citation>
    <scope>NUCLEOTIDE SEQUENCE [LARGE SCALE GENOMIC DNA]</scope>
    <source>
        <strain evidence="3 5">NOV-5</strain>
        <strain evidence="2 4">NOV-9</strain>
    </source>
</reference>
<protein>
    <submittedName>
        <fullName evidence="3">Uncharacterized protein</fullName>
    </submittedName>
</protein>
<dbReference type="EMBL" id="QXGF01000344">
    <property type="protein sequence ID" value="KAE8941727.1"/>
    <property type="molecule type" value="Genomic_DNA"/>
</dbReference>
<feature type="region of interest" description="Disordered" evidence="1">
    <location>
        <begin position="203"/>
        <end position="226"/>
    </location>
</feature>
<name>A0A6A3U054_9STRA</name>
<evidence type="ECO:0000313" key="4">
    <source>
        <dbReference type="Proteomes" id="UP000429523"/>
    </source>
</evidence>
<evidence type="ECO:0000313" key="5">
    <source>
        <dbReference type="Proteomes" id="UP000440732"/>
    </source>
</evidence>
<sequence>MGDMLILDYDGESVALGGERAFRLGTKFMLNMKMFWTLHEFMHMDIQFELKIIAHKKPHVAKVHLKGAICNPAVAHRMALLLIEHGEQAALTENKQDDGRVPGCVSDVHTAHFEVKPRCGTTKLLFDVHVWVETGTSKRQRNGLTAPSKSTCFERTLKLRGYDRPPRTQLLWQARYRRQPTSWRRSPCQQKIARARHQSLKIREWSQQSTSNSNPTEMDGSASTSTVDLETVDAGASRSQEDGIVDLTAEESTCDICVEDQSPDELLGCHEGVPQCSVMMCAMCTQCSLEEHSRCPLCRNSAEAPPRDHAEQLDPQCQECDRPASSDDRAVGYACKNGMRARTHTILDVFAQLVSTCEHVPLIVTIDGVNGAPCPSCYAADRLLELAPEIVQALAEEQGV</sequence>
<accession>A0A6A3U054</accession>
<dbReference type="Proteomes" id="UP000429523">
    <property type="component" value="Unassembled WGS sequence"/>
</dbReference>